<reference evidence="3" key="2">
    <citation type="submission" date="2013-04" db="EMBL/GenBank/DDBJ databases">
        <title>Genomic mechanisms accounting for the adaptation to parasitism in nematode-trapping fungi.</title>
        <authorList>
            <person name="Ahren D.G."/>
        </authorList>
    </citation>
    <scope>NUCLEOTIDE SEQUENCE [LARGE SCALE GENOMIC DNA]</scope>
    <source>
        <strain evidence="3">CBS 200.50</strain>
    </source>
</reference>
<dbReference type="HOGENOM" id="CLU_924442_0_0_1"/>
<proteinExistence type="predicted"/>
<dbReference type="EMBL" id="AQGS01000454">
    <property type="protein sequence ID" value="EPS39738.1"/>
    <property type="molecule type" value="Genomic_DNA"/>
</dbReference>
<feature type="region of interest" description="Disordered" evidence="1">
    <location>
        <begin position="54"/>
        <end position="85"/>
    </location>
</feature>
<name>S8BK71_DACHA</name>
<evidence type="ECO:0000256" key="1">
    <source>
        <dbReference type="SAM" id="MobiDB-lite"/>
    </source>
</evidence>
<accession>S8BK71</accession>
<feature type="compositionally biased region" description="Polar residues" evidence="1">
    <location>
        <begin position="11"/>
        <end position="28"/>
    </location>
</feature>
<feature type="compositionally biased region" description="Basic and acidic residues" evidence="1">
    <location>
        <begin position="68"/>
        <end position="80"/>
    </location>
</feature>
<feature type="compositionally biased region" description="Polar residues" evidence="1">
    <location>
        <begin position="248"/>
        <end position="273"/>
    </location>
</feature>
<reference evidence="2 3" key="1">
    <citation type="journal article" date="2013" name="PLoS Genet.">
        <title>Genomic mechanisms accounting for the adaptation to parasitism in nematode-trapping fungi.</title>
        <authorList>
            <person name="Meerupati T."/>
            <person name="Andersson K.M."/>
            <person name="Friman E."/>
            <person name="Kumar D."/>
            <person name="Tunlid A."/>
            <person name="Ahren D."/>
        </authorList>
    </citation>
    <scope>NUCLEOTIDE SEQUENCE [LARGE SCALE GENOMIC DNA]</scope>
    <source>
        <strain evidence="2 3">CBS 200.50</strain>
    </source>
</reference>
<dbReference type="Proteomes" id="UP000015100">
    <property type="component" value="Unassembled WGS sequence"/>
</dbReference>
<keyword evidence="3" id="KW-1185">Reference proteome</keyword>
<organism evidence="2 3">
    <name type="scientific">Dactylellina haptotyla (strain CBS 200.50)</name>
    <name type="common">Nematode-trapping fungus</name>
    <name type="synonym">Monacrosporium haptotylum</name>
    <dbReference type="NCBI Taxonomy" id="1284197"/>
    <lineage>
        <taxon>Eukaryota</taxon>
        <taxon>Fungi</taxon>
        <taxon>Dikarya</taxon>
        <taxon>Ascomycota</taxon>
        <taxon>Pezizomycotina</taxon>
        <taxon>Orbiliomycetes</taxon>
        <taxon>Orbiliales</taxon>
        <taxon>Orbiliaceae</taxon>
        <taxon>Dactylellina</taxon>
    </lineage>
</organism>
<dbReference type="OrthoDB" id="5305553at2759"/>
<sequence>MLPPLVISTQYTETSSKPGDVSLTATSSSDRDTIATANSVGTLKSVRTSAKNLAPIASKNKRNNGLTHNEESEANFDKNIDSPSFANPRYMPNYPKHPRRAVDTPNWYKASIGVDCDPPARILSTHRSIYLAHNYRGVDESLLPNWEALIRELGRDNIKATLHARYRECEQCDCVIGREADSLGKFGLVANPDSKHCKDMDKAFVCQLVYGGFKGDEDKKLGGILWDKLGKVIYFKSSGTGWFISSDQTQSDGVSSQGQSAGIGSTRGNQLSGANRRLVPGTKEPYYVEGPSPDADPNSNF</sequence>
<protein>
    <submittedName>
        <fullName evidence="2">Uncharacterized protein</fullName>
    </submittedName>
</protein>
<feature type="region of interest" description="Disordered" evidence="1">
    <location>
        <begin position="248"/>
        <end position="301"/>
    </location>
</feature>
<comment type="caution">
    <text evidence="2">The sequence shown here is derived from an EMBL/GenBank/DDBJ whole genome shotgun (WGS) entry which is preliminary data.</text>
</comment>
<evidence type="ECO:0000313" key="2">
    <source>
        <dbReference type="EMBL" id="EPS39738.1"/>
    </source>
</evidence>
<evidence type="ECO:0000313" key="3">
    <source>
        <dbReference type="Proteomes" id="UP000015100"/>
    </source>
</evidence>
<dbReference type="AlphaFoldDB" id="S8BK71"/>
<gene>
    <name evidence="2" type="ORF">H072_6487</name>
</gene>
<feature type="region of interest" description="Disordered" evidence="1">
    <location>
        <begin position="11"/>
        <end position="30"/>
    </location>
</feature>